<evidence type="ECO:0000313" key="2">
    <source>
        <dbReference type="EMBL" id="EFN60017.1"/>
    </source>
</evidence>
<feature type="non-terminal residue" evidence="2">
    <location>
        <position position="204"/>
    </location>
</feature>
<dbReference type="SUPFAM" id="SSF53850">
    <property type="entry name" value="Periplasmic binding protein-like II"/>
    <property type="match status" value="1"/>
</dbReference>
<keyword evidence="3" id="KW-1185">Reference proteome</keyword>
<evidence type="ECO:0000256" key="1">
    <source>
        <dbReference type="ARBA" id="ARBA00022729"/>
    </source>
</evidence>
<dbReference type="EMBL" id="GL433835">
    <property type="protein sequence ID" value="EFN60017.1"/>
    <property type="molecule type" value="Genomic_DNA"/>
</dbReference>
<dbReference type="Proteomes" id="UP000008141">
    <property type="component" value="Unassembled WGS sequence"/>
</dbReference>
<name>E1Z2L2_CHLVA</name>
<reference evidence="2 3" key="1">
    <citation type="journal article" date="2010" name="Plant Cell">
        <title>The Chlorella variabilis NC64A genome reveals adaptation to photosymbiosis, coevolution with viruses, and cryptic sex.</title>
        <authorList>
            <person name="Blanc G."/>
            <person name="Duncan G."/>
            <person name="Agarkova I."/>
            <person name="Borodovsky M."/>
            <person name="Gurnon J."/>
            <person name="Kuo A."/>
            <person name="Lindquist E."/>
            <person name="Lucas S."/>
            <person name="Pangilinan J."/>
            <person name="Polle J."/>
            <person name="Salamov A."/>
            <person name="Terry A."/>
            <person name="Yamada T."/>
            <person name="Dunigan D.D."/>
            <person name="Grigoriev I.V."/>
            <person name="Claverie J.M."/>
            <person name="Van Etten J.L."/>
        </authorList>
    </citation>
    <scope>NUCLEOTIDE SEQUENCE [LARGE SCALE GENOMIC DNA]</scope>
    <source>
        <strain evidence="2 3">NC64A</strain>
    </source>
</reference>
<proteinExistence type="predicted"/>
<dbReference type="AlphaFoldDB" id="E1Z2L2"/>
<dbReference type="PANTHER" id="PTHR30222">
    <property type="entry name" value="SPERMIDINE/PUTRESCINE-BINDING PERIPLASMIC PROTEIN"/>
    <property type="match status" value="1"/>
</dbReference>
<dbReference type="Pfam" id="PF13343">
    <property type="entry name" value="SBP_bac_6"/>
    <property type="match status" value="1"/>
</dbReference>
<accession>E1Z2L2</accession>
<sequence>DAVTLGDTWLQRAIAEGLIQPIPDARQYRWWAALYPRWQQLVCRDGAGQPDPRGEVWAAPYRWGATLVAYRRDKLGRADGGGGAPIRDWSDLLQPQLKGRVAFMDSPRDVVGAALKTLGLGYNSSAADIRRCGLSEQDVRTRVQRLVRVFSSSDHLRALGAGDVDAVVGWSDDLLPLVLRTNNLEAAAPLSGTSLFADCWCIPA</sequence>
<keyword evidence="1" id="KW-0732">Signal</keyword>
<evidence type="ECO:0000313" key="3">
    <source>
        <dbReference type="Proteomes" id="UP000008141"/>
    </source>
</evidence>
<protein>
    <recommendedName>
        <fullName evidence="4">Solute-binding protein family 3/N-terminal domain-containing protein</fullName>
    </recommendedName>
</protein>
<gene>
    <name evidence="2" type="ORF">CHLNCDRAFT_9420</name>
</gene>
<evidence type="ECO:0008006" key="4">
    <source>
        <dbReference type="Google" id="ProtNLM"/>
    </source>
</evidence>
<organism evidence="3">
    <name type="scientific">Chlorella variabilis</name>
    <name type="common">Green alga</name>
    <dbReference type="NCBI Taxonomy" id="554065"/>
    <lineage>
        <taxon>Eukaryota</taxon>
        <taxon>Viridiplantae</taxon>
        <taxon>Chlorophyta</taxon>
        <taxon>core chlorophytes</taxon>
        <taxon>Trebouxiophyceae</taxon>
        <taxon>Chlorellales</taxon>
        <taxon>Chlorellaceae</taxon>
        <taxon>Chlorella clade</taxon>
        <taxon>Chlorella</taxon>
    </lineage>
</organism>
<dbReference type="InParanoid" id="E1Z2L2"/>
<dbReference type="RefSeq" id="XP_005852119.1">
    <property type="nucleotide sequence ID" value="XM_005852057.1"/>
</dbReference>
<dbReference type="OrthoDB" id="10266693at2759"/>
<feature type="non-terminal residue" evidence="2">
    <location>
        <position position="1"/>
    </location>
</feature>
<dbReference type="Gene3D" id="3.40.190.10">
    <property type="entry name" value="Periplasmic binding protein-like II"/>
    <property type="match status" value="2"/>
</dbReference>
<dbReference type="GeneID" id="17359115"/>
<dbReference type="eggNOG" id="ENOG502QUR6">
    <property type="taxonomic scope" value="Eukaryota"/>
</dbReference>
<dbReference type="PANTHER" id="PTHR30222:SF17">
    <property type="entry name" value="SPERMIDINE_PUTRESCINE-BINDING PERIPLASMIC PROTEIN"/>
    <property type="match status" value="1"/>
</dbReference>
<dbReference type="KEGG" id="cvr:CHLNCDRAFT_9420"/>
<dbReference type="STRING" id="554065.E1Z2L2"/>